<evidence type="ECO:0000256" key="1">
    <source>
        <dbReference type="ARBA" id="ARBA00004013"/>
    </source>
</evidence>
<dbReference type="PANTHER" id="PTHR43094">
    <property type="entry name" value="AMINOTRANSFERASE"/>
    <property type="match status" value="1"/>
</dbReference>
<feature type="transmembrane region" description="Helical" evidence="12">
    <location>
        <begin position="753"/>
        <end position="775"/>
    </location>
</feature>
<dbReference type="CDD" id="cd13957">
    <property type="entry name" value="PT_UbiA_Cox10"/>
    <property type="match status" value="1"/>
</dbReference>
<dbReference type="NCBIfam" id="NF005685">
    <property type="entry name" value="PRK07483.1"/>
    <property type="match status" value="1"/>
</dbReference>
<organism evidence="13 14">
    <name type="scientific">Phyllosticta paracitricarpa</name>
    <dbReference type="NCBI Taxonomy" id="2016321"/>
    <lineage>
        <taxon>Eukaryota</taxon>
        <taxon>Fungi</taxon>
        <taxon>Dikarya</taxon>
        <taxon>Ascomycota</taxon>
        <taxon>Pezizomycotina</taxon>
        <taxon>Dothideomycetes</taxon>
        <taxon>Dothideomycetes incertae sedis</taxon>
        <taxon>Botryosphaeriales</taxon>
        <taxon>Phyllostictaceae</taxon>
        <taxon>Phyllosticta</taxon>
    </lineage>
</organism>
<evidence type="ECO:0000256" key="5">
    <source>
        <dbReference type="ARBA" id="ARBA00022692"/>
    </source>
</evidence>
<comment type="function">
    <text evidence="1">Converts protoheme IX and farnesyl diphosphate to heme O.</text>
</comment>
<dbReference type="InterPro" id="IPR006369">
    <property type="entry name" value="Protohaem_IX_farnesylTrfase"/>
</dbReference>
<sequence length="1020" mass="112078">MIFRSPRAFRLRSLYRLGNWPRYSSTLAIDDYVANSHVLHRALNHRPVEIVSGSGISFTLSDGRTMIDASSGPAVSCLGHHRPEVAQAVANQINNIGYVYSVGYTSKPAEELANMLLRDRPGGLSKAMFFGSGSEATDGAVKLVTQYWKEKGQPQRKNVIGRMQSYHGNTIGALCVSGHQSRREMYSDWMSTNVSFVDPCYSYRAKPAGWTDEGYLNHLVAQLDAEFQRLGPDTVSAFIAETIPGTTLGCVPAVPGYFKAVRELCDKYGALLILDEIICGMGKTGTMHAWEQEEGFRGPDLQTIGKTLGGGFVPLSAVLVHEKVFDALARGSKSLSHGHTFQAHPTACAAAIEVQNIIKRENLVENCRQMGAILGKLMQNEILPLPLVGDVRGRGLYWAAEFILDKKTKKPFPIKDNFTGKVLSASLDRGLNLLGNLGKCGPIDVEHVMIAPPYVVTEEELVRLVQLLKEAIMKASEPYLREIIPRRNETSQDMILRPPLLRAPPLQDTGSVCLRCLRKISRSGPPPGRRLLSTTTPAKDAAVSTRSTRAAFKKEYFWANGILEEAISGARRGVWSNAAAAQTRGNQGPAPLTLHQQPKIAQALESTATVGNDIPNELPHRRRQRLREEAKKQTASETDIRPDASARLSNTAQALPTESLRRRFFTYLALSKPRLSFLIVLTTAASYAIYPVPTLLAPSVTDTPSLSTLTLLFLSTGTALASASANAFNMLFEPAHDAKMSRTRNRPIVRGLINKRGALLFAIATGCIGVVALYYGVNPTTAFLGALNIFIYAGCYTPMKRVSVINTWVGAIVGGIPPLMGWTAAAGQCATGGGTWQDLLFGAKSIGGWLMGALLFAWQFPHFNALSWTIREEYKNAGYRMLAWTNSRMNGRVALRYSFLMFPICLGLAYTGVTDWGFAVTSSFINGWMTYQATRFWWYEGQKGTARCLFWASVWHLPIVLVLAMAHKKGLWERVWRSVTGRSASEEDEEAYWEDEEVEEGPSKALHKPIGQGSMSAGSK</sequence>
<evidence type="ECO:0000256" key="4">
    <source>
        <dbReference type="ARBA" id="ARBA00022679"/>
    </source>
</evidence>
<dbReference type="Gene3D" id="3.40.640.10">
    <property type="entry name" value="Type I PLP-dependent aspartate aminotransferase-like (Major domain)"/>
    <property type="match status" value="1"/>
</dbReference>
<evidence type="ECO:0000313" key="13">
    <source>
        <dbReference type="EMBL" id="KAK7607602.1"/>
    </source>
</evidence>
<dbReference type="HAMAP" id="MF_00154">
    <property type="entry name" value="CyoE_CtaB"/>
    <property type="match status" value="1"/>
</dbReference>
<dbReference type="Gene3D" id="1.10.357.140">
    <property type="entry name" value="UbiA prenyltransferase"/>
    <property type="match status" value="1"/>
</dbReference>
<dbReference type="InterPro" id="IPR015421">
    <property type="entry name" value="PyrdxlP-dep_Trfase_major"/>
</dbReference>
<feature type="transmembrane region" description="Helical" evidence="12">
    <location>
        <begin position="781"/>
        <end position="799"/>
    </location>
</feature>
<dbReference type="InterPro" id="IPR015424">
    <property type="entry name" value="PyrdxlP-dep_Trfase"/>
</dbReference>
<dbReference type="Pfam" id="PF00202">
    <property type="entry name" value="Aminotran_3"/>
    <property type="match status" value="1"/>
</dbReference>
<evidence type="ECO:0000313" key="14">
    <source>
        <dbReference type="Proteomes" id="UP001367316"/>
    </source>
</evidence>
<name>A0ABR1MZH7_9PEZI</name>
<proteinExistence type="inferred from homology"/>
<dbReference type="Pfam" id="PF01040">
    <property type="entry name" value="UbiA"/>
    <property type="match status" value="1"/>
</dbReference>
<dbReference type="NCBIfam" id="TIGR01473">
    <property type="entry name" value="cyoE_ctaB"/>
    <property type="match status" value="1"/>
</dbReference>
<gene>
    <name evidence="13" type="ORF">JOL62DRAFT_559289</name>
</gene>
<keyword evidence="14" id="KW-1185">Reference proteome</keyword>
<feature type="compositionally biased region" description="Basic and acidic residues" evidence="11">
    <location>
        <begin position="626"/>
        <end position="643"/>
    </location>
</feature>
<dbReference type="GO" id="GO:0016740">
    <property type="term" value="F:transferase activity"/>
    <property type="evidence" value="ECO:0007669"/>
    <property type="project" value="UniProtKB-KW"/>
</dbReference>
<evidence type="ECO:0000256" key="12">
    <source>
        <dbReference type="SAM" id="Phobius"/>
    </source>
</evidence>
<keyword evidence="5 12" id="KW-0812">Transmembrane</keyword>
<keyword evidence="6" id="KW-0663">Pyridoxal phosphate</keyword>
<feature type="transmembrane region" description="Helical" evidence="12">
    <location>
        <begin position="806"/>
        <end position="827"/>
    </location>
</feature>
<feature type="transmembrane region" description="Helical" evidence="12">
    <location>
        <begin position="894"/>
        <end position="913"/>
    </location>
</feature>
<evidence type="ECO:0000256" key="9">
    <source>
        <dbReference type="ARBA" id="ARBA00023136"/>
    </source>
</evidence>
<dbReference type="CDD" id="cd00610">
    <property type="entry name" value="OAT_like"/>
    <property type="match status" value="1"/>
</dbReference>
<evidence type="ECO:0000256" key="8">
    <source>
        <dbReference type="ARBA" id="ARBA00023133"/>
    </source>
</evidence>
<evidence type="ECO:0000256" key="7">
    <source>
        <dbReference type="ARBA" id="ARBA00022989"/>
    </source>
</evidence>
<feature type="region of interest" description="Disordered" evidence="11">
    <location>
        <begin position="981"/>
        <end position="1020"/>
    </location>
</feature>
<dbReference type="InterPro" id="IPR005814">
    <property type="entry name" value="Aminotrans_3"/>
</dbReference>
<dbReference type="PANTHER" id="PTHR43094:SF1">
    <property type="entry name" value="AMINOTRANSFERASE CLASS-III"/>
    <property type="match status" value="1"/>
</dbReference>
<dbReference type="InterPro" id="IPR000537">
    <property type="entry name" value="UbiA_prenyltransferase"/>
</dbReference>
<keyword evidence="9 12" id="KW-0472">Membrane</keyword>
<keyword evidence="8" id="KW-0350">Heme biosynthesis</keyword>
<dbReference type="InterPro" id="IPR015422">
    <property type="entry name" value="PyrdxlP-dep_Trfase_small"/>
</dbReference>
<comment type="subcellular location">
    <subcellularLocation>
        <location evidence="2">Membrane</location>
        <topology evidence="2">Multi-pass membrane protein</topology>
    </subcellularLocation>
</comment>
<comment type="caution">
    <text evidence="13">The sequence shown here is derived from an EMBL/GenBank/DDBJ whole genome shotgun (WGS) entry which is preliminary data.</text>
</comment>
<feature type="transmembrane region" description="Helical" evidence="12">
    <location>
        <begin position="712"/>
        <end position="732"/>
    </location>
</feature>
<keyword evidence="4 13" id="KW-0808">Transferase</keyword>
<evidence type="ECO:0000256" key="2">
    <source>
        <dbReference type="ARBA" id="ARBA00004141"/>
    </source>
</evidence>
<reference evidence="13 14" key="1">
    <citation type="submission" date="2024-04" db="EMBL/GenBank/DDBJ databases">
        <title>Phyllosticta paracitricarpa is synonymous to the EU quarantine fungus P. citricarpa based on phylogenomic analyses.</title>
        <authorList>
            <consortium name="Lawrence Berkeley National Laboratory"/>
            <person name="Van ingen-buijs V.A."/>
            <person name="Van westerhoven A.C."/>
            <person name="Haridas S."/>
            <person name="Skiadas P."/>
            <person name="Martin F."/>
            <person name="Groenewald J.Z."/>
            <person name="Crous P.W."/>
            <person name="Seidl M.F."/>
        </authorList>
    </citation>
    <scope>NUCLEOTIDE SEQUENCE [LARGE SCALE GENOMIC DNA]</scope>
    <source>
        <strain evidence="13 14">CBS 141358</strain>
    </source>
</reference>
<keyword evidence="7 12" id="KW-1133">Transmembrane helix</keyword>
<feature type="transmembrane region" description="Helical" evidence="12">
    <location>
        <begin position="949"/>
        <end position="967"/>
    </location>
</feature>
<evidence type="ECO:0000256" key="10">
    <source>
        <dbReference type="ARBA" id="ARBA00030253"/>
    </source>
</evidence>
<dbReference type="SUPFAM" id="SSF53383">
    <property type="entry name" value="PLP-dependent transferases"/>
    <property type="match status" value="1"/>
</dbReference>
<dbReference type="Proteomes" id="UP001367316">
    <property type="component" value="Unassembled WGS sequence"/>
</dbReference>
<feature type="transmembrane region" description="Helical" evidence="12">
    <location>
        <begin position="839"/>
        <end position="858"/>
    </location>
</feature>
<evidence type="ECO:0000256" key="11">
    <source>
        <dbReference type="SAM" id="MobiDB-lite"/>
    </source>
</evidence>
<dbReference type="Gene3D" id="3.90.1150.10">
    <property type="entry name" value="Aspartate Aminotransferase, domain 1"/>
    <property type="match status" value="1"/>
</dbReference>
<evidence type="ECO:0000256" key="3">
    <source>
        <dbReference type="ARBA" id="ARBA00008954"/>
    </source>
</evidence>
<accession>A0ABR1MZH7</accession>
<evidence type="ECO:0000256" key="6">
    <source>
        <dbReference type="ARBA" id="ARBA00022898"/>
    </source>
</evidence>
<comment type="similarity">
    <text evidence="3">Belongs to the class-III pyridoxal-phosphate-dependent aminotransferase family.</text>
</comment>
<feature type="region of interest" description="Disordered" evidence="11">
    <location>
        <begin position="608"/>
        <end position="643"/>
    </location>
</feature>
<dbReference type="InterPro" id="IPR044878">
    <property type="entry name" value="UbiA_sf"/>
</dbReference>
<dbReference type="EMBL" id="JBBPBF010000035">
    <property type="protein sequence ID" value="KAK7607602.1"/>
    <property type="molecule type" value="Genomic_DNA"/>
</dbReference>
<feature type="compositionally biased region" description="Acidic residues" evidence="11">
    <location>
        <begin position="986"/>
        <end position="1000"/>
    </location>
</feature>
<protein>
    <recommendedName>
        <fullName evidence="10">Heme O synthase</fullName>
    </recommendedName>
</protein>